<keyword evidence="1" id="KW-0812">Transmembrane</keyword>
<protein>
    <submittedName>
        <fullName evidence="3">Prepilin peptidase</fullName>
        <ecNumber evidence="3">3.4.23.43</ecNumber>
    </submittedName>
</protein>
<feature type="transmembrane region" description="Helical" evidence="1">
    <location>
        <begin position="91"/>
        <end position="115"/>
    </location>
</feature>
<proteinExistence type="predicted"/>
<organism evidence="3 4">
    <name type="scientific">Candidatus Eubacterium avistercoris</name>
    <dbReference type="NCBI Taxonomy" id="2838567"/>
    <lineage>
        <taxon>Bacteria</taxon>
        <taxon>Bacillati</taxon>
        <taxon>Bacillota</taxon>
        <taxon>Clostridia</taxon>
        <taxon>Eubacteriales</taxon>
        <taxon>Eubacteriaceae</taxon>
        <taxon>Eubacterium</taxon>
    </lineage>
</organism>
<dbReference type="GO" id="GO:0016020">
    <property type="term" value="C:membrane"/>
    <property type="evidence" value="ECO:0007669"/>
    <property type="project" value="InterPro"/>
</dbReference>
<dbReference type="Pfam" id="PF01478">
    <property type="entry name" value="Peptidase_A24"/>
    <property type="match status" value="1"/>
</dbReference>
<feature type="transmembrane region" description="Helical" evidence="1">
    <location>
        <begin position="127"/>
        <end position="146"/>
    </location>
</feature>
<dbReference type="EMBL" id="DXCH01000135">
    <property type="protein sequence ID" value="HIZ07238.1"/>
    <property type="molecule type" value="Genomic_DNA"/>
</dbReference>
<dbReference type="Proteomes" id="UP000824024">
    <property type="component" value="Unassembled WGS sequence"/>
</dbReference>
<comment type="caution">
    <text evidence="3">The sequence shown here is derived from an EMBL/GenBank/DDBJ whole genome shotgun (WGS) entry which is preliminary data.</text>
</comment>
<keyword evidence="3" id="KW-0378">Hydrolase</keyword>
<evidence type="ECO:0000313" key="4">
    <source>
        <dbReference type="Proteomes" id="UP000824024"/>
    </source>
</evidence>
<keyword evidence="1" id="KW-0472">Membrane</keyword>
<evidence type="ECO:0000259" key="2">
    <source>
        <dbReference type="Pfam" id="PF01478"/>
    </source>
</evidence>
<keyword evidence="1" id="KW-1133">Transmembrane helix</keyword>
<feature type="transmembrane region" description="Helical" evidence="1">
    <location>
        <begin position="48"/>
        <end position="71"/>
    </location>
</feature>
<gene>
    <name evidence="3" type="ORF">IAA08_04800</name>
</gene>
<sequence length="148" mass="15320">MLNVLAGALMGWMSIEDICEKKVSVWPSVCLAVLGILAAAVGNKEEPWIHGLGAFLSAAGLGTVLWLAGRISRGSIGTGDAWALGGLGGYLGWQSALTVFFFGLLLCAAAGGLYVRISGKSIKTEMPFLPFLTAAYIVNMIVSGAVEG</sequence>
<evidence type="ECO:0000313" key="3">
    <source>
        <dbReference type="EMBL" id="HIZ07238.1"/>
    </source>
</evidence>
<accession>A0A9D2D2B0</accession>
<feature type="transmembrane region" description="Helical" evidence="1">
    <location>
        <begin position="23"/>
        <end position="41"/>
    </location>
</feature>
<dbReference type="GO" id="GO:0004190">
    <property type="term" value="F:aspartic-type endopeptidase activity"/>
    <property type="evidence" value="ECO:0007669"/>
    <property type="project" value="UniProtKB-EC"/>
</dbReference>
<evidence type="ECO:0000256" key="1">
    <source>
        <dbReference type="SAM" id="Phobius"/>
    </source>
</evidence>
<reference evidence="3" key="2">
    <citation type="submission" date="2021-04" db="EMBL/GenBank/DDBJ databases">
        <authorList>
            <person name="Gilroy R."/>
        </authorList>
    </citation>
    <scope>NUCLEOTIDE SEQUENCE</scope>
    <source>
        <strain evidence="3">CHK192-9172</strain>
    </source>
</reference>
<feature type="domain" description="Prepilin type IV endopeptidase peptidase" evidence="2">
    <location>
        <begin position="7"/>
        <end position="110"/>
    </location>
</feature>
<dbReference type="Gene3D" id="1.20.120.1220">
    <property type="match status" value="1"/>
</dbReference>
<dbReference type="InterPro" id="IPR000045">
    <property type="entry name" value="Prepilin_IV_endopep_pep"/>
</dbReference>
<dbReference type="AlphaFoldDB" id="A0A9D2D2B0"/>
<reference evidence="3" key="1">
    <citation type="journal article" date="2021" name="PeerJ">
        <title>Extensive microbial diversity within the chicken gut microbiome revealed by metagenomics and culture.</title>
        <authorList>
            <person name="Gilroy R."/>
            <person name="Ravi A."/>
            <person name="Getino M."/>
            <person name="Pursley I."/>
            <person name="Horton D.L."/>
            <person name="Alikhan N.F."/>
            <person name="Baker D."/>
            <person name="Gharbi K."/>
            <person name="Hall N."/>
            <person name="Watson M."/>
            <person name="Adriaenssens E.M."/>
            <person name="Foster-Nyarko E."/>
            <person name="Jarju S."/>
            <person name="Secka A."/>
            <person name="Antonio M."/>
            <person name="Oren A."/>
            <person name="Chaudhuri R.R."/>
            <person name="La Ragione R."/>
            <person name="Hildebrand F."/>
            <person name="Pallen M.J."/>
        </authorList>
    </citation>
    <scope>NUCLEOTIDE SEQUENCE</scope>
    <source>
        <strain evidence="3">CHK192-9172</strain>
    </source>
</reference>
<dbReference type="EC" id="3.4.23.43" evidence="3"/>
<name>A0A9D2D2B0_9FIRM</name>